<evidence type="ECO:0000256" key="1">
    <source>
        <dbReference type="ARBA" id="ARBA00006479"/>
    </source>
</evidence>
<comment type="similarity">
    <text evidence="1">Belongs to the ROK (NagC/XylR) family.</text>
</comment>
<sequence>MPSHPFSVVALDVGGTKIAGGLVTYPEKGARPDVSRPVSVPTDAARGGAAVLDDMVEVARTLIAQATCPVIGIGADTAGVVDPETGSIAYANQIMPGWTGRAVARRLASEFDLSAANMGDVHAHALGEARWGAACGLHSCLMVGIGTGLGGAFVLDGKVLRGFRGAAGHIGHTLHHLACDLPCACGGASHAETVTSGTALCARYQGKSFGDELDPSCMGAEIARRAETGDERAAEAIEFAGDALGQAIGSWCNILDPEAVVLSGSVVNAGPRWRYALEQGFQRQALTPLSDTRIIEGALGASAPLIGAAENLLDSIDASAKE</sequence>
<dbReference type="KEGG" id="cbac:JI75_06555"/>
<dbReference type="SUPFAM" id="SSF53067">
    <property type="entry name" value="Actin-like ATPase domain"/>
    <property type="match status" value="1"/>
</dbReference>
<reference evidence="2 3" key="2">
    <citation type="journal article" date="2015" name="Genome Announc.">
        <title>Complete Genome Sequence of Coriobacteriaceae Strain 68-1-3, a Novel Mucus-Degrading Isolate from the Swine Intestinal Tract.</title>
        <authorList>
            <person name="Looft T."/>
            <person name="Bayles D.O."/>
            <person name="Alt D.P."/>
            <person name="Stanton T.B."/>
        </authorList>
    </citation>
    <scope>NUCLEOTIDE SEQUENCE [LARGE SCALE GENOMIC DNA]</scope>
    <source>
        <strain evidence="2 3">68-1-3</strain>
    </source>
</reference>
<dbReference type="Gene3D" id="3.30.420.40">
    <property type="match status" value="2"/>
</dbReference>
<dbReference type="InterPro" id="IPR000600">
    <property type="entry name" value="ROK"/>
</dbReference>
<name>A0A0A8B4M7_9ACTN</name>
<accession>A0A0A8B4M7</accession>
<keyword evidence="3" id="KW-1185">Reference proteome</keyword>
<organism evidence="2 3">
    <name type="scientific">Berryella intestinalis</name>
    <dbReference type="NCBI Taxonomy" id="1531429"/>
    <lineage>
        <taxon>Bacteria</taxon>
        <taxon>Bacillati</taxon>
        <taxon>Actinomycetota</taxon>
        <taxon>Coriobacteriia</taxon>
        <taxon>Eggerthellales</taxon>
        <taxon>Eggerthellaceae</taxon>
        <taxon>Berryella</taxon>
    </lineage>
</organism>
<dbReference type="PROSITE" id="PS01125">
    <property type="entry name" value="ROK"/>
    <property type="match status" value="1"/>
</dbReference>
<dbReference type="InterPro" id="IPR043129">
    <property type="entry name" value="ATPase_NBD"/>
</dbReference>
<dbReference type="HOGENOM" id="CLU_036604_0_4_11"/>
<evidence type="ECO:0000313" key="2">
    <source>
        <dbReference type="EMBL" id="AJC12365.1"/>
    </source>
</evidence>
<gene>
    <name evidence="2" type="ORF">JI75_06555</name>
</gene>
<dbReference type="InterPro" id="IPR049874">
    <property type="entry name" value="ROK_cs"/>
</dbReference>
<dbReference type="AlphaFoldDB" id="A0A0A8B4M7"/>
<reference evidence="3" key="1">
    <citation type="submission" date="2014-08" db="EMBL/GenBank/DDBJ databases">
        <title>Coriobacteriaceae sp. complete genome.</title>
        <authorList>
            <person name="Looft T."/>
            <person name="Bayles D.O."/>
            <person name="Stanton T.B."/>
        </authorList>
    </citation>
    <scope>NUCLEOTIDE SEQUENCE [LARGE SCALE GENOMIC DNA]</scope>
    <source>
        <strain evidence="3">68-1-3</strain>
    </source>
</reference>
<protein>
    <recommendedName>
        <fullName evidence="4">ROK family protein</fullName>
    </recommendedName>
</protein>
<proteinExistence type="inferred from homology"/>
<evidence type="ECO:0008006" key="4">
    <source>
        <dbReference type="Google" id="ProtNLM"/>
    </source>
</evidence>
<dbReference type="STRING" id="1531429.JI75_06555"/>
<dbReference type="Proteomes" id="UP000031121">
    <property type="component" value="Chromosome"/>
</dbReference>
<dbReference type="Pfam" id="PF00480">
    <property type="entry name" value="ROK"/>
    <property type="match status" value="1"/>
</dbReference>
<dbReference type="PANTHER" id="PTHR18964">
    <property type="entry name" value="ROK (REPRESSOR, ORF, KINASE) FAMILY"/>
    <property type="match status" value="1"/>
</dbReference>
<dbReference type="PANTHER" id="PTHR18964:SF169">
    <property type="entry name" value="N-ACETYLMANNOSAMINE KINASE"/>
    <property type="match status" value="1"/>
</dbReference>
<evidence type="ECO:0000313" key="3">
    <source>
        <dbReference type="Proteomes" id="UP000031121"/>
    </source>
</evidence>
<dbReference type="EMBL" id="CP009302">
    <property type="protein sequence ID" value="AJC12365.1"/>
    <property type="molecule type" value="Genomic_DNA"/>
</dbReference>